<gene>
    <name evidence="2" type="ORF">BT96DRAFT_980816</name>
</gene>
<evidence type="ECO:0000313" key="3">
    <source>
        <dbReference type="Proteomes" id="UP000799118"/>
    </source>
</evidence>
<dbReference type="InterPro" id="IPR012475">
    <property type="entry name" value="Fungal_lectin"/>
</dbReference>
<dbReference type="Gene3D" id="2.120.10.70">
    <property type="entry name" value="Fucose-specific lectin"/>
    <property type="match status" value="1"/>
</dbReference>
<reference evidence="2" key="1">
    <citation type="journal article" date="2019" name="Environ. Microbiol.">
        <title>Fungal ecological strategies reflected in gene transcription - a case study of two litter decomposers.</title>
        <authorList>
            <person name="Barbi F."/>
            <person name="Kohler A."/>
            <person name="Barry K."/>
            <person name="Baskaran P."/>
            <person name="Daum C."/>
            <person name="Fauchery L."/>
            <person name="Ihrmark K."/>
            <person name="Kuo A."/>
            <person name="LaButti K."/>
            <person name="Lipzen A."/>
            <person name="Morin E."/>
            <person name="Grigoriev I.V."/>
            <person name="Henrissat B."/>
            <person name="Lindahl B."/>
            <person name="Martin F."/>
        </authorList>
    </citation>
    <scope>NUCLEOTIDE SEQUENCE</scope>
    <source>
        <strain evidence="2">JB14</strain>
    </source>
</reference>
<protein>
    <submittedName>
        <fullName evidence="2">Uncharacterized protein</fullName>
    </submittedName>
</protein>
<proteinExistence type="inferred from homology"/>
<evidence type="ECO:0000256" key="1">
    <source>
        <dbReference type="ARBA" id="ARBA00009042"/>
    </source>
</evidence>
<name>A0A6A4GTH1_9AGAR</name>
<dbReference type="OrthoDB" id="3034708at2759"/>
<evidence type="ECO:0000313" key="2">
    <source>
        <dbReference type="EMBL" id="KAE9389092.1"/>
    </source>
</evidence>
<dbReference type="SUPFAM" id="SSF89372">
    <property type="entry name" value="Fucose-specific lectin"/>
    <property type="match status" value="2"/>
</dbReference>
<sequence>MPNNNGIAALQLNLGSRLYFQQSDNKIYELCWNGRDGDKWYRGNNSEAICSARPDTPIAVTKVDDLPNTSQIMHLYYVGTDDYVKEYVYKDDKWVPGDNLGSARVPQGTSLAVIGWGKEKKNIRVYYQPEDNDGNVQELVGIDGRWSKGSSFSGAHMGTPLAVVQSDQYATTSDFTIHLFFYSPDNTSIIEKVWKGGWAGNTTVMHDQNLVHGGGLAAIHWGLKSAYKMRLYFPFNDSVIKGKVMELAYDTPPGAWSPTSAYPVNTLTSNTSPLTARVYGNYKGTNISVFMKDGEKSIKEMYYVSPGWGPVREINW</sequence>
<dbReference type="AlphaFoldDB" id="A0A6A4GTH1"/>
<dbReference type="Pfam" id="PF07938">
    <property type="entry name" value="Fungal_lectin"/>
    <property type="match status" value="1"/>
</dbReference>
<dbReference type="EMBL" id="ML769712">
    <property type="protein sequence ID" value="KAE9389092.1"/>
    <property type="molecule type" value="Genomic_DNA"/>
</dbReference>
<accession>A0A6A4GTH1</accession>
<dbReference type="Proteomes" id="UP000799118">
    <property type="component" value="Unassembled WGS sequence"/>
</dbReference>
<keyword evidence="3" id="KW-1185">Reference proteome</keyword>
<comment type="similarity">
    <text evidence="1">Belongs to the fungal fucose-specific lectin family.</text>
</comment>
<organism evidence="2 3">
    <name type="scientific">Gymnopus androsaceus JB14</name>
    <dbReference type="NCBI Taxonomy" id="1447944"/>
    <lineage>
        <taxon>Eukaryota</taxon>
        <taxon>Fungi</taxon>
        <taxon>Dikarya</taxon>
        <taxon>Basidiomycota</taxon>
        <taxon>Agaricomycotina</taxon>
        <taxon>Agaricomycetes</taxon>
        <taxon>Agaricomycetidae</taxon>
        <taxon>Agaricales</taxon>
        <taxon>Marasmiineae</taxon>
        <taxon>Omphalotaceae</taxon>
        <taxon>Gymnopus</taxon>
    </lineage>
</organism>